<keyword evidence="1" id="KW-0175">Coiled coil</keyword>
<feature type="region of interest" description="Disordered" evidence="2">
    <location>
        <begin position="1"/>
        <end position="168"/>
    </location>
</feature>
<feature type="coiled-coil region" evidence="1">
    <location>
        <begin position="180"/>
        <end position="261"/>
    </location>
</feature>
<dbReference type="AlphaFoldDB" id="A0A2H9TAB8"/>
<sequence length="557" mass="63310">MSIKKTGDHHPIQPMTDPVKGTKKSDKKKTSDSASSGKSGITTSPATKKVKPYSKHALDTHETHIDHRQIKKQHKSTDTAKKKKQPSSSSSLEPHSSDTKTNRSKIPVATGQKPINKQKKEPATPSKKSAVSPSKIPVARKQSHKSDNKAQAQQVVSNPAPAKTHQTEANLSTAGMIKDYELMEETAEQIAQQIKRHTQKAEAVVSDLKELEEDVINSLKKQASSSLTELTHCMTDIQEIHKDIRQDLQNIEEDLQHMQQRFRQNRPDFTTQEACQDYEKVLDNMDKLAREPLQSTERAIGKIINHCKACVLDKAPNTVLAPIEAKLDQFYDDNPGNDLNLMAHELLTELKTTINQCPPVLKSAILEKKADQTRGIIEQWLISQTSEDEDDEDTLLMAVTSFSDKLKKARQTADTAAIEKKGNHRQTQSLDTLLHCLLEGELSLTLSEHKDLQRIIQQYEKTLFKNYCTLSKQGNARPFTSADYLKKKIDRAISHHTKWIPEKHSLQEQHYALKRILHIVQEARSIKEFNRPDHQWFRKMINQRELQLMQQFHSLSS</sequence>
<protein>
    <submittedName>
        <fullName evidence="3">Uncharacterized protein</fullName>
    </submittedName>
</protein>
<gene>
    <name evidence="3" type="ORF">CI610_00967</name>
</gene>
<dbReference type="EMBL" id="NSIT01000034">
    <property type="protein sequence ID" value="PJE80068.1"/>
    <property type="molecule type" value="Genomic_DNA"/>
</dbReference>
<evidence type="ECO:0000313" key="3">
    <source>
        <dbReference type="EMBL" id="PJE80068.1"/>
    </source>
</evidence>
<comment type="caution">
    <text evidence="3">The sequence shown here is derived from an EMBL/GenBank/DDBJ whole genome shotgun (WGS) entry which is preliminary data.</text>
</comment>
<evidence type="ECO:0000256" key="2">
    <source>
        <dbReference type="SAM" id="MobiDB-lite"/>
    </source>
</evidence>
<accession>A0A2H9TAB8</accession>
<dbReference type="Gene3D" id="1.20.1480.30">
    <property type="entry name" value="Designed four-helix bundle protein"/>
    <property type="match status" value="1"/>
</dbReference>
<organism evidence="3">
    <name type="scientific">invertebrate metagenome</name>
    <dbReference type="NCBI Taxonomy" id="1711999"/>
    <lineage>
        <taxon>unclassified sequences</taxon>
        <taxon>metagenomes</taxon>
        <taxon>organismal metagenomes</taxon>
    </lineage>
</organism>
<name>A0A2H9TAB8_9ZZZZ</name>
<evidence type="ECO:0000256" key="1">
    <source>
        <dbReference type="SAM" id="Coils"/>
    </source>
</evidence>
<proteinExistence type="predicted"/>
<feature type="compositionally biased region" description="Basic and acidic residues" evidence="2">
    <location>
        <begin position="1"/>
        <end position="11"/>
    </location>
</feature>
<reference evidence="3" key="1">
    <citation type="journal article" date="2017" name="Appl. Environ. Microbiol.">
        <title>Molecular characterization of an Endozoicomonas-like organism causing infection in king scallop Pecten maximus L.</title>
        <authorList>
            <person name="Cano I."/>
            <person name="van Aerle R."/>
            <person name="Ross S."/>
            <person name="Verner-Jeffreys D.W."/>
            <person name="Paley R.K."/>
            <person name="Rimmer G."/>
            <person name="Ryder D."/>
            <person name="Hooper P."/>
            <person name="Stone D."/>
            <person name="Feist S.W."/>
        </authorList>
    </citation>
    <scope>NUCLEOTIDE SEQUENCE</scope>
</reference>
<feature type="compositionally biased region" description="Basic and acidic residues" evidence="2">
    <location>
        <begin position="56"/>
        <end position="68"/>
    </location>
</feature>